<gene>
    <name evidence="1" type="ORF">B0T15DRAFT_116240</name>
</gene>
<sequence length="131" mass="14903">MRTPSAPTLWSTLWWFPSPRQCRIGPLPWTCLVTRAYHYEGECLSAASLCTSHLPFTAWWCVRETRIMAGGINSSRKPATAKCPIILFITPAWPMTPSRCVIESAPCQAQQRGRIHLLRAGVLQHRICRRQ</sequence>
<keyword evidence="2" id="KW-1185">Reference proteome</keyword>
<reference evidence="1" key="1">
    <citation type="journal article" date="2023" name="Mol. Phylogenet. Evol.">
        <title>Genome-scale phylogeny and comparative genomics of the fungal order Sordariales.</title>
        <authorList>
            <person name="Hensen N."/>
            <person name="Bonometti L."/>
            <person name="Westerberg I."/>
            <person name="Brannstrom I.O."/>
            <person name="Guillou S."/>
            <person name="Cros-Aarteil S."/>
            <person name="Calhoun S."/>
            <person name="Haridas S."/>
            <person name="Kuo A."/>
            <person name="Mondo S."/>
            <person name="Pangilinan J."/>
            <person name="Riley R."/>
            <person name="LaButti K."/>
            <person name="Andreopoulos B."/>
            <person name="Lipzen A."/>
            <person name="Chen C."/>
            <person name="Yan M."/>
            <person name="Daum C."/>
            <person name="Ng V."/>
            <person name="Clum A."/>
            <person name="Steindorff A."/>
            <person name="Ohm R.A."/>
            <person name="Martin F."/>
            <person name="Silar P."/>
            <person name="Natvig D.O."/>
            <person name="Lalanne C."/>
            <person name="Gautier V."/>
            <person name="Ament-Velasquez S.L."/>
            <person name="Kruys A."/>
            <person name="Hutchinson M.I."/>
            <person name="Powell A.J."/>
            <person name="Barry K."/>
            <person name="Miller A.N."/>
            <person name="Grigoriev I.V."/>
            <person name="Debuchy R."/>
            <person name="Gladieux P."/>
            <person name="Hiltunen Thoren M."/>
            <person name="Johannesson H."/>
        </authorList>
    </citation>
    <scope>NUCLEOTIDE SEQUENCE</scope>
    <source>
        <strain evidence="1">CBS 333.67</strain>
    </source>
</reference>
<reference evidence="1" key="2">
    <citation type="submission" date="2023-06" db="EMBL/GenBank/DDBJ databases">
        <authorList>
            <consortium name="Lawrence Berkeley National Laboratory"/>
            <person name="Mondo S.J."/>
            <person name="Hensen N."/>
            <person name="Bonometti L."/>
            <person name="Westerberg I."/>
            <person name="Brannstrom I.O."/>
            <person name="Guillou S."/>
            <person name="Cros-Aarteil S."/>
            <person name="Calhoun S."/>
            <person name="Haridas S."/>
            <person name="Kuo A."/>
            <person name="Pangilinan J."/>
            <person name="Riley R."/>
            <person name="Labutti K."/>
            <person name="Andreopoulos B."/>
            <person name="Lipzen A."/>
            <person name="Chen C."/>
            <person name="Yanf M."/>
            <person name="Daum C."/>
            <person name="Ng V."/>
            <person name="Clum A."/>
            <person name="Steindorff A."/>
            <person name="Ohm R."/>
            <person name="Martin F."/>
            <person name="Silar P."/>
            <person name="Natvig D."/>
            <person name="Lalanne C."/>
            <person name="Gautier V."/>
            <person name="Ament-Velasquez S.L."/>
            <person name="Kruys A."/>
            <person name="Hutchinson M.I."/>
            <person name="Powell A.J."/>
            <person name="Barry K."/>
            <person name="Miller A.N."/>
            <person name="Grigoriev I.V."/>
            <person name="Debuchy R."/>
            <person name="Gladieux P."/>
            <person name="Thoren M.H."/>
            <person name="Johannesson H."/>
        </authorList>
    </citation>
    <scope>NUCLEOTIDE SEQUENCE</scope>
    <source>
        <strain evidence="1">CBS 333.67</strain>
    </source>
</reference>
<evidence type="ECO:0000313" key="1">
    <source>
        <dbReference type="EMBL" id="KAK3308706.1"/>
    </source>
</evidence>
<name>A0AAJ0GYV6_9PEZI</name>
<organism evidence="1 2">
    <name type="scientific">Chaetomium strumarium</name>
    <dbReference type="NCBI Taxonomy" id="1170767"/>
    <lineage>
        <taxon>Eukaryota</taxon>
        <taxon>Fungi</taxon>
        <taxon>Dikarya</taxon>
        <taxon>Ascomycota</taxon>
        <taxon>Pezizomycotina</taxon>
        <taxon>Sordariomycetes</taxon>
        <taxon>Sordariomycetidae</taxon>
        <taxon>Sordariales</taxon>
        <taxon>Chaetomiaceae</taxon>
        <taxon>Chaetomium</taxon>
    </lineage>
</organism>
<evidence type="ECO:0000313" key="2">
    <source>
        <dbReference type="Proteomes" id="UP001273166"/>
    </source>
</evidence>
<dbReference type="RefSeq" id="XP_062724486.1">
    <property type="nucleotide sequence ID" value="XM_062861561.1"/>
</dbReference>
<dbReference type="AlphaFoldDB" id="A0AAJ0GYV6"/>
<dbReference type="EMBL" id="JAUDZG010000002">
    <property type="protein sequence ID" value="KAK3308706.1"/>
    <property type="molecule type" value="Genomic_DNA"/>
</dbReference>
<proteinExistence type="predicted"/>
<accession>A0AAJ0GYV6</accession>
<dbReference type="Proteomes" id="UP001273166">
    <property type="component" value="Unassembled WGS sequence"/>
</dbReference>
<protein>
    <submittedName>
        <fullName evidence="1">Uncharacterized protein</fullName>
    </submittedName>
</protein>
<comment type="caution">
    <text evidence="1">The sequence shown here is derived from an EMBL/GenBank/DDBJ whole genome shotgun (WGS) entry which is preliminary data.</text>
</comment>
<dbReference type="GeneID" id="87880390"/>